<evidence type="ECO:0000313" key="1">
    <source>
        <dbReference type="EMBL" id="KAI9636128.1"/>
    </source>
</evidence>
<keyword evidence="2" id="KW-1185">Reference proteome</keyword>
<gene>
    <name evidence="1" type="ORF">MKK02DRAFT_33396</name>
</gene>
<dbReference type="Proteomes" id="UP001164286">
    <property type="component" value="Unassembled WGS sequence"/>
</dbReference>
<dbReference type="RefSeq" id="XP_052945905.1">
    <property type="nucleotide sequence ID" value="XM_053088709.1"/>
</dbReference>
<dbReference type="EMBL" id="JAKWFO010000005">
    <property type="protein sequence ID" value="KAI9636128.1"/>
    <property type="molecule type" value="Genomic_DNA"/>
</dbReference>
<proteinExistence type="predicted"/>
<organism evidence="1 2">
    <name type="scientific">Dioszegia hungarica</name>
    <dbReference type="NCBI Taxonomy" id="4972"/>
    <lineage>
        <taxon>Eukaryota</taxon>
        <taxon>Fungi</taxon>
        <taxon>Dikarya</taxon>
        <taxon>Basidiomycota</taxon>
        <taxon>Agaricomycotina</taxon>
        <taxon>Tremellomycetes</taxon>
        <taxon>Tremellales</taxon>
        <taxon>Bulleribasidiaceae</taxon>
        <taxon>Dioszegia</taxon>
    </lineage>
</organism>
<name>A0AA38H8D2_9TREE</name>
<comment type="caution">
    <text evidence="1">The sequence shown here is derived from an EMBL/GenBank/DDBJ whole genome shotgun (WGS) entry which is preliminary data.</text>
</comment>
<dbReference type="AlphaFoldDB" id="A0AA38H8D2"/>
<dbReference type="GeneID" id="77727914"/>
<sequence length="258" mass="28990">MQEEGQAQEEILGTLCERLNQFIQDRSHKLEDYDLADVLVKPFDFGTAPSGRWLSETADPPPHVKDVSVRAQAWAGQVKKWETSLNKTASYSSCLAVLTDLDDAKTDAEIQSCTRKIHETIAFLTGVSEGFEEDSKNISKPETWSLGQPASWSKNDSLRKKTIHTWVDKNKRWFLVLVRPSCTSTMPSWRWRRSGRAPWRSGTQLRPHLPPQPEICLIPASCRHVPFLSPTHLFIPAALCRSSSTLAMAAIGAGLHQR</sequence>
<reference evidence="1" key="1">
    <citation type="journal article" date="2022" name="G3 (Bethesda)">
        <title>High quality genome of the basidiomycete yeast Dioszegia hungarica PDD-24b-2 isolated from cloud water.</title>
        <authorList>
            <person name="Jarrige D."/>
            <person name="Haridas S."/>
            <person name="Bleykasten-Grosshans C."/>
            <person name="Joly M."/>
            <person name="Nadalig T."/>
            <person name="Sancelme M."/>
            <person name="Vuilleumier S."/>
            <person name="Grigoriev I.V."/>
            <person name="Amato P."/>
            <person name="Bringel F."/>
        </authorList>
    </citation>
    <scope>NUCLEOTIDE SEQUENCE</scope>
    <source>
        <strain evidence="1">PDD-24b-2</strain>
    </source>
</reference>
<protein>
    <submittedName>
        <fullName evidence="1">Uncharacterized protein</fullName>
    </submittedName>
</protein>
<evidence type="ECO:0000313" key="2">
    <source>
        <dbReference type="Proteomes" id="UP001164286"/>
    </source>
</evidence>
<accession>A0AA38H8D2</accession>